<feature type="transmembrane region" description="Helical" evidence="7">
    <location>
        <begin position="28"/>
        <end position="45"/>
    </location>
</feature>
<dbReference type="Gene3D" id="3.30.70.1450">
    <property type="entry name" value="Regulator of K+ conductance, C-terminal domain"/>
    <property type="match status" value="2"/>
</dbReference>
<keyword evidence="5 7" id="KW-1133">Transmembrane helix</keyword>
<evidence type="ECO:0000259" key="8">
    <source>
        <dbReference type="PROSITE" id="PS51202"/>
    </source>
</evidence>
<evidence type="ECO:0000313" key="10">
    <source>
        <dbReference type="Proteomes" id="UP000240009"/>
    </source>
</evidence>
<dbReference type="InterPro" id="IPR006037">
    <property type="entry name" value="RCK_C"/>
</dbReference>
<accession>A0A2S8F1B0</accession>
<dbReference type="GO" id="GO:0005886">
    <property type="term" value="C:plasma membrane"/>
    <property type="evidence" value="ECO:0007669"/>
    <property type="project" value="TreeGrafter"/>
</dbReference>
<dbReference type="InterPro" id="IPR031312">
    <property type="entry name" value="Na/sul_symport_CS"/>
</dbReference>
<feature type="domain" description="RCK C-terminal" evidence="8">
    <location>
        <begin position="313"/>
        <end position="397"/>
    </location>
</feature>
<evidence type="ECO:0000256" key="7">
    <source>
        <dbReference type="SAM" id="Phobius"/>
    </source>
</evidence>
<dbReference type="Pfam" id="PF02080">
    <property type="entry name" value="TrkA_C"/>
    <property type="match status" value="2"/>
</dbReference>
<sequence length="608" mass="65781">MPWDLAVVLGLLVICIVLFIIDWPRMDVVALSAMVALPVLGIISVQEAFAGFSDPNVVLIAALFVIGEGITRTGIALQVGQWLALKAGRSEARLVVLLMLSVGLLGSVMSSTGIVAIFIPVVLNVTSRLNIHPGRMMMPLSVAGLISGMMTLVATPPNMIVDSALESEGHPGFNFFSFTPMGLSILVLSVGYMLVARHWLTAKNTTTGTNSRRRTLKSFIEEYKLQDRAFRLQVPYSSELIGRTLGELDLRQRNGVNLIGIERHGRGRNYLLNPIAQTEIRPGDVLLADLVHPENDLEKFVDELGLVVLSIEGSYFSQQSKNVGMAEVAVVPESGLIGRTILDEKFRTVYGLSVIGLRRGGDAFAGAIADEKLRPGDILLVIGPWKQIHNLRTQKRNFLVLSLPAESDDIAPAISQAPWALMSLAVMIMLMVSGIVPNAIAALIACLMLGLFRCVDVETAYKSIRWQSVFLIVGMMPFAIALEKTHGIELAVEFLMNTLDGAGIHVLIAVLFVLTTGFSLVISNTATAILMAPIAMSIAKQLDVSPYPFVMTVAIAASAAFMTPVASPVNTLVMGPGEYKFGDYLKIGTPFTILVLIACVILIPWWYG</sequence>
<dbReference type="PROSITE" id="PS01271">
    <property type="entry name" value="NA_SULFATE"/>
    <property type="match status" value="1"/>
</dbReference>
<feature type="transmembrane region" description="Helical" evidence="7">
    <location>
        <begin position="6"/>
        <end position="21"/>
    </location>
</feature>
<dbReference type="PANTHER" id="PTHR43652">
    <property type="entry name" value="BASIC AMINO ACID ANTIPORTER YFCC-RELATED"/>
    <property type="match status" value="1"/>
</dbReference>
<comment type="subcellular location">
    <subcellularLocation>
        <location evidence="1">Membrane</location>
        <topology evidence="1">Multi-pass membrane protein</topology>
    </subcellularLocation>
</comment>
<evidence type="ECO:0000256" key="1">
    <source>
        <dbReference type="ARBA" id="ARBA00004141"/>
    </source>
</evidence>
<feature type="transmembrane region" description="Helical" evidence="7">
    <location>
        <begin position="419"/>
        <end position="452"/>
    </location>
</feature>
<name>A0A2S8F1B0_9BACT</name>
<dbReference type="AlphaFoldDB" id="A0A2S8F1B0"/>
<feature type="transmembrane region" description="Helical" evidence="7">
    <location>
        <begin position="502"/>
        <end position="535"/>
    </location>
</feature>
<evidence type="ECO:0000313" key="9">
    <source>
        <dbReference type="EMBL" id="PQO25962.1"/>
    </source>
</evidence>
<feature type="transmembrane region" description="Helical" evidence="7">
    <location>
        <begin position="95"/>
        <end position="122"/>
    </location>
</feature>
<dbReference type="GO" id="GO:0006813">
    <property type="term" value="P:potassium ion transport"/>
    <property type="evidence" value="ECO:0007669"/>
    <property type="project" value="InterPro"/>
</dbReference>
<dbReference type="Pfam" id="PF03600">
    <property type="entry name" value="CitMHS"/>
    <property type="match status" value="1"/>
</dbReference>
<dbReference type="InterPro" id="IPR036721">
    <property type="entry name" value="RCK_C_sf"/>
</dbReference>
<dbReference type="EMBL" id="PUIA01000069">
    <property type="protein sequence ID" value="PQO25962.1"/>
    <property type="molecule type" value="Genomic_DNA"/>
</dbReference>
<gene>
    <name evidence="9" type="ORF">C5Y96_21150</name>
</gene>
<dbReference type="OrthoDB" id="9765532at2"/>
<feature type="transmembrane region" description="Helical" evidence="7">
    <location>
        <begin position="57"/>
        <end position="83"/>
    </location>
</feature>
<dbReference type="PROSITE" id="PS51202">
    <property type="entry name" value="RCK_C"/>
    <property type="match status" value="2"/>
</dbReference>
<feature type="transmembrane region" description="Helical" evidence="7">
    <location>
        <begin position="464"/>
        <end position="482"/>
    </location>
</feature>
<proteinExistence type="predicted"/>
<evidence type="ECO:0000256" key="6">
    <source>
        <dbReference type="ARBA" id="ARBA00023136"/>
    </source>
</evidence>
<organism evidence="9 10">
    <name type="scientific">Blastopirellula marina</name>
    <dbReference type="NCBI Taxonomy" id="124"/>
    <lineage>
        <taxon>Bacteria</taxon>
        <taxon>Pseudomonadati</taxon>
        <taxon>Planctomycetota</taxon>
        <taxon>Planctomycetia</taxon>
        <taxon>Pirellulales</taxon>
        <taxon>Pirellulaceae</taxon>
        <taxon>Blastopirellula</taxon>
    </lineage>
</organism>
<keyword evidence="3 7" id="KW-0812">Transmembrane</keyword>
<protein>
    <submittedName>
        <fullName evidence="9">SLC13 family permease</fullName>
    </submittedName>
</protein>
<dbReference type="InterPro" id="IPR051679">
    <property type="entry name" value="DASS-Related_Transporters"/>
</dbReference>
<feature type="transmembrane region" description="Helical" evidence="7">
    <location>
        <begin position="587"/>
        <end position="607"/>
    </location>
</feature>
<dbReference type="RefSeq" id="WP_105357538.1">
    <property type="nucleotide sequence ID" value="NZ_PUIA01000069.1"/>
</dbReference>
<feature type="transmembrane region" description="Helical" evidence="7">
    <location>
        <begin position="173"/>
        <end position="195"/>
    </location>
</feature>
<feature type="domain" description="RCK C-terminal" evidence="8">
    <location>
        <begin position="217"/>
        <end position="306"/>
    </location>
</feature>
<feature type="transmembrane region" description="Helical" evidence="7">
    <location>
        <begin position="547"/>
        <end position="567"/>
    </location>
</feature>
<feature type="transmembrane region" description="Helical" evidence="7">
    <location>
        <begin position="142"/>
        <end position="161"/>
    </location>
</feature>
<evidence type="ECO:0000256" key="3">
    <source>
        <dbReference type="ARBA" id="ARBA00022692"/>
    </source>
</evidence>
<evidence type="ECO:0000256" key="2">
    <source>
        <dbReference type="ARBA" id="ARBA00022448"/>
    </source>
</evidence>
<dbReference type="Proteomes" id="UP000240009">
    <property type="component" value="Unassembled WGS sequence"/>
</dbReference>
<dbReference type="GO" id="GO:0008324">
    <property type="term" value="F:monoatomic cation transmembrane transporter activity"/>
    <property type="evidence" value="ECO:0007669"/>
    <property type="project" value="InterPro"/>
</dbReference>
<dbReference type="SUPFAM" id="SSF116726">
    <property type="entry name" value="TrkA C-terminal domain-like"/>
    <property type="match status" value="2"/>
</dbReference>
<evidence type="ECO:0000256" key="5">
    <source>
        <dbReference type="ARBA" id="ARBA00022989"/>
    </source>
</evidence>
<keyword evidence="4" id="KW-0677">Repeat</keyword>
<reference evidence="9 10" key="1">
    <citation type="submission" date="2018-02" db="EMBL/GenBank/DDBJ databases">
        <title>Comparative genomes isolates from brazilian mangrove.</title>
        <authorList>
            <person name="Araujo J.E."/>
            <person name="Taketani R.G."/>
            <person name="Silva M.C.P."/>
            <person name="Loureco M.V."/>
            <person name="Andreote F.D."/>
        </authorList>
    </citation>
    <scope>NUCLEOTIDE SEQUENCE [LARGE SCALE GENOMIC DNA]</scope>
    <source>
        <strain evidence="9 10">HEX-2 MGV</strain>
    </source>
</reference>
<dbReference type="InterPro" id="IPR004680">
    <property type="entry name" value="Cit_transptr-like_dom"/>
</dbReference>
<keyword evidence="2" id="KW-0813">Transport</keyword>
<dbReference type="PANTHER" id="PTHR43652:SF1">
    <property type="entry name" value="RESPONSE REGULATOR"/>
    <property type="match status" value="1"/>
</dbReference>
<keyword evidence="6 7" id="KW-0472">Membrane</keyword>
<comment type="caution">
    <text evidence="9">The sequence shown here is derived from an EMBL/GenBank/DDBJ whole genome shotgun (WGS) entry which is preliminary data.</text>
</comment>
<evidence type="ECO:0000256" key="4">
    <source>
        <dbReference type="ARBA" id="ARBA00022737"/>
    </source>
</evidence>